<reference evidence="3 4" key="1">
    <citation type="journal article" date="2013" name="Front. Plant Sci.">
        <title>The Reference Genome of the Halophytic Plant Eutrema salsugineum.</title>
        <authorList>
            <person name="Yang R."/>
            <person name="Jarvis D.E."/>
            <person name="Chen H."/>
            <person name="Beilstein M.A."/>
            <person name="Grimwood J."/>
            <person name="Jenkins J."/>
            <person name="Shu S."/>
            <person name="Prochnik S."/>
            <person name="Xin M."/>
            <person name="Ma C."/>
            <person name="Schmutz J."/>
            <person name="Wing R.A."/>
            <person name="Mitchell-Olds T."/>
            <person name="Schumaker K.S."/>
            <person name="Wang X."/>
        </authorList>
    </citation>
    <scope>NUCLEOTIDE SEQUENCE [LARGE SCALE GENOMIC DNA]</scope>
</reference>
<organism evidence="3 4">
    <name type="scientific">Eutrema salsugineum</name>
    <name type="common">Saltwater cress</name>
    <name type="synonym">Sisymbrium salsugineum</name>
    <dbReference type="NCBI Taxonomy" id="72664"/>
    <lineage>
        <taxon>Eukaryota</taxon>
        <taxon>Viridiplantae</taxon>
        <taxon>Streptophyta</taxon>
        <taxon>Embryophyta</taxon>
        <taxon>Tracheophyta</taxon>
        <taxon>Spermatophyta</taxon>
        <taxon>Magnoliopsida</taxon>
        <taxon>eudicotyledons</taxon>
        <taxon>Gunneridae</taxon>
        <taxon>Pentapetalae</taxon>
        <taxon>rosids</taxon>
        <taxon>malvids</taxon>
        <taxon>Brassicales</taxon>
        <taxon>Brassicaceae</taxon>
        <taxon>Eutremeae</taxon>
        <taxon>Eutrema</taxon>
    </lineage>
</organism>
<dbReference type="STRING" id="72664.V4LUV8"/>
<accession>V4LUV8</accession>
<protein>
    <recommendedName>
        <fullName evidence="2">DUF4371 domain-containing protein</fullName>
    </recommendedName>
</protein>
<feature type="region of interest" description="Disordered" evidence="1">
    <location>
        <begin position="61"/>
        <end position="101"/>
    </location>
</feature>
<feature type="domain" description="DUF4371" evidence="2">
    <location>
        <begin position="148"/>
        <end position="317"/>
    </location>
</feature>
<keyword evidence="4" id="KW-1185">Reference proteome</keyword>
<dbReference type="SUPFAM" id="SSF53098">
    <property type="entry name" value="Ribonuclease H-like"/>
    <property type="match status" value="1"/>
</dbReference>
<dbReference type="eggNOG" id="ENOG502QSU3">
    <property type="taxonomic scope" value="Eukaryota"/>
</dbReference>
<evidence type="ECO:0000313" key="4">
    <source>
        <dbReference type="Proteomes" id="UP000030689"/>
    </source>
</evidence>
<dbReference type="OMA" id="HEDEAMT"/>
<dbReference type="EMBL" id="KI517464">
    <property type="protein sequence ID" value="ESQ43668.1"/>
    <property type="molecule type" value="Genomic_DNA"/>
</dbReference>
<evidence type="ECO:0000259" key="2">
    <source>
        <dbReference type="Pfam" id="PF14291"/>
    </source>
</evidence>
<dbReference type="KEGG" id="eus:EUTSA_v10015352mg"/>
<feature type="non-terminal residue" evidence="3">
    <location>
        <position position="543"/>
    </location>
</feature>
<proteinExistence type="predicted"/>
<evidence type="ECO:0000256" key="1">
    <source>
        <dbReference type="SAM" id="MobiDB-lite"/>
    </source>
</evidence>
<dbReference type="InterPro" id="IPR012337">
    <property type="entry name" value="RNaseH-like_sf"/>
</dbReference>
<dbReference type="InterPro" id="IPR055298">
    <property type="entry name" value="AtLOH3-like"/>
</dbReference>
<gene>
    <name evidence="3" type="ORF">EUTSA_v10015352mg</name>
</gene>
<sequence>MIWASEMGLRGRSYLAAVGMSVTAGNVWLAAVAVLLTAGNALLAGGGNACRLVYGTSSSSQKRSFKRKTPEDDLENLSGDLENLPSDPADKERILENHPNERDEVRRKYLMKCPCQPRGHKFPHKTIENKLRRFNSSWFHQYGDWLEPKNEYNTRLNASINACRYLLRQGLPFRGHDESVNLTNKGNFLELLKYNAKQNELVSKMLSHKIQTEIVHCFAKEIIESVIQEIDHGVFCLLVDESADVSDKEQIAVVFRFVDKHGIVKENFIGLVHVKETSSLSLKCAVDSFFAKHGLSMNMLRGHGYDEASNMKGEFNGLRALILKENNSAYYVHCFARHLQLVVITIAQKHLEVGNFFDMIVVLLNVVGASCKRKDMVREDHRKRIEEKTKKVRRKRWTDRIKRCQANGLFKYFHTFDFVFYLQLMLLLLGLKNNLSKALQRKDLDILNSMSLLKNNGWESFINKVYSFCENYKTELLVMEDELIDSRKPRTKSNKTIVYHYKVECFFTVLDMQIQEFNDRFDEINTEVLGCIESLSSNDSFLI</sequence>
<dbReference type="PANTHER" id="PTHR11697">
    <property type="entry name" value="GENERAL TRANSCRIPTION FACTOR 2-RELATED ZINC FINGER PROTEIN"/>
    <property type="match status" value="1"/>
</dbReference>
<dbReference type="Pfam" id="PF14291">
    <property type="entry name" value="DUF4371"/>
    <property type="match status" value="1"/>
</dbReference>
<dbReference type="InterPro" id="IPR025398">
    <property type="entry name" value="DUF4371"/>
</dbReference>
<dbReference type="PANTHER" id="PTHR11697:SF230">
    <property type="entry name" value="ZINC FINGER, MYM DOMAIN CONTAINING 1"/>
    <property type="match status" value="1"/>
</dbReference>
<dbReference type="Gramene" id="ESQ43668">
    <property type="protein sequence ID" value="ESQ43668"/>
    <property type="gene ID" value="EUTSA_v10015352mg"/>
</dbReference>
<evidence type="ECO:0000313" key="3">
    <source>
        <dbReference type="EMBL" id="ESQ43668.1"/>
    </source>
</evidence>
<dbReference type="AlphaFoldDB" id="V4LUV8"/>
<dbReference type="Proteomes" id="UP000030689">
    <property type="component" value="Unassembled WGS sequence"/>
</dbReference>
<name>V4LUV8_EUTSA</name>
<feature type="compositionally biased region" description="Basic and acidic residues" evidence="1">
    <location>
        <begin position="88"/>
        <end position="101"/>
    </location>
</feature>